<evidence type="ECO:0000313" key="2">
    <source>
        <dbReference type="Proteomes" id="UP000243502"/>
    </source>
</evidence>
<organism evidence="1 2">
    <name type="scientific">Paraburkholderia terrae</name>
    <dbReference type="NCBI Taxonomy" id="311230"/>
    <lineage>
        <taxon>Bacteria</taxon>
        <taxon>Pseudomonadati</taxon>
        <taxon>Pseudomonadota</taxon>
        <taxon>Betaproteobacteria</taxon>
        <taxon>Burkholderiales</taxon>
        <taxon>Burkholderiaceae</taxon>
        <taxon>Paraburkholderia</taxon>
    </lineage>
</organism>
<name>A0A2I8EVS9_9BURK</name>
<protein>
    <submittedName>
        <fullName evidence="1">Uncharacterized protein</fullName>
    </submittedName>
</protein>
<dbReference type="AlphaFoldDB" id="A0A2I8EVS9"/>
<accession>A0A2I8EVS9</accession>
<dbReference type="KEGG" id="pter:C2L65_25315"/>
<reference evidence="1 2" key="1">
    <citation type="submission" date="2018-01" db="EMBL/GenBank/DDBJ databases">
        <title>Species boundaries and ecological features among Paraburkholderia terrae DSMZ17804T, P. hospita DSMZ17164T and P. caribensis DSMZ13236T.</title>
        <authorList>
            <person name="Pratama A.A."/>
        </authorList>
    </citation>
    <scope>NUCLEOTIDE SEQUENCE [LARGE SCALE GENOMIC DNA]</scope>
    <source>
        <strain evidence="1 2">DSM 17804</strain>
    </source>
</reference>
<proteinExistence type="predicted"/>
<dbReference type="EMBL" id="CP026112">
    <property type="protein sequence ID" value="AUT62894.1"/>
    <property type="molecule type" value="Genomic_DNA"/>
</dbReference>
<dbReference type="Proteomes" id="UP000243502">
    <property type="component" value="Chromosome 2"/>
</dbReference>
<sequence>MRAGVILSGDRNQCAECGLLFASTPVFYRHRVGSADDGSRRCLTAAEMPRAGIEQDDNGFWSFASPGVADHVTVPVARPVLTRNGACENPAAADEARAR</sequence>
<evidence type="ECO:0000313" key="1">
    <source>
        <dbReference type="EMBL" id="AUT62894.1"/>
    </source>
</evidence>
<gene>
    <name evidence="1" type="ORF">C2L65_25315</name>
</gene>